<reference evidence="10 11" key="1">
    <citation type="journal article" date="2018" name="Sci. Rep.">
        <title>Comparative genomics provides insights into the lifestyle and reveals functional heterogeneity of dark septate endophytic fungi.</title>
        <authorList>
            <person name="Knapp D.G."/>
            <person name="Nemeth J.B."/>
            <person name="Barry K."/>
            <person name="Hainaut M."/>
            <person name="Henrissat B."/>
            <person name="Johnson J."/>
            <person name="Kuo A."/>
            <person name="Lim J.H.P."/>
            <person name="Lipzen A."/>
            <person name="Nolan M."/>
            <person name="Ohm R.A."/>
            <person name="Tamas L."/>
            <person name="Grigoriev I.V."/>
            <person name="Spatafora J.W."/>
            <person name="Nagy L.G."/>
            <person name="Kovacs G.M."/>
        </authorList>
    </citation>
    <scope>NUCLEOTIDE SEQUENCE [LARGE SCALE GENOMIC DNA]</scope>
    <source>
        <strain evidence="10 11">DSE2036</strain>
    </source>
</reference>
<dbReference type="PROSITE" id="PS00216">
    <property type="entry name" value="SUGAR_TRANSPORT_1"/>
    <property type="match status" value="1"/>
</dbReference>
<dbReference type="PROSITE" id="PS50850">
    <property type="entry name" value="MFS"/>
    <property type="match status" value="1"/>
</dbReference>
<evidence type="ECO:0000259" key="9">
    <source>
        <dbReference type="PROSITE" id="PS50850"/>
    </source>
</evidence>
<feature type="domain" description="Major facilitator superfamily (MFS) profile" evidence="9">
    <location>
        <begin position="22"/>
        <end position="454"/>
    </location>
</feature>
<feature type="transmembrane region" description="Helical" evidence="8">
    <location>
        <begin position="89"/>
        <end position="108"/>
    </location>
</feature>
<dbReference type="InterPro" id="IPR020846">
    <property type="entry name" value="MFS_dom"/>
</dbReference>
<sequence length="454" mass="48846">TWAGDNDPVHPFNWSASRKWTNVVLISLQATLSPIASTILAIGANAIASDFHLTDAYTPALPTGLYVLGLGLGPLLLAPCSEIYGRRIVYLVSIAVFTVLNVGCALSPNITALSILRLASGVAGSVGPSLGAGSIGDMFRAEERGKAQSVYSFGPVMGPVLGGVMGGYIVDRTHGWAWLMWVIAIASGATVVVSIFLLRETYAPYLLSRNQRLEAGDIGVAPAKDLFSRAITRPIRLLFTSPICAFMSIYLSLIYGILYLHLITILLLFGPTELYGLYSYHWQNGNTGLAYLGAGIGSVIGMVITGKLMNRSFASGLARQERQTGSSVPTPELRLPFLQLGTFVVPVGLIVFAWSAGRTHWIVPLLGACIFGAGMLMAYVCIHTYLVDCFGRWSASALAAAVVTRCIITSAFCIIGFELYRKLGYDWGSMLLAFLCIAMIPVPFLLKKYGPRLR</sequence>
<feature type="transmembrane region" description="Helical" evidence="8">
    <location>
        <begin position="337"/>
        <end position="355"/>
    </location>
</feature>
<feature type="transmembrane region" description="Helical" evidence="8">
    <location>
        <begin position="23"/>
        <end position="48"/>
    </location>
</feature>
<dbReference type="InterPro" id="IPR005829">
    <property type="entry name" value="Sugar_transporter_CS"/>
</dbReference>
<keyword evidence="6 8" id="KW-0472">Membrane</keyword>
<dbReference type="Pfam" id="PF07690">
    <property type="entry name" value="MFS_1"/>
    <property type="match status" value="1"/>
</dbReference>
<keyword evidence="2" id="KW-0813">Transport</keyword>
<feature type="transmembrane region" description="Helical" evidence="8">
    <location>
        <begin position="176"/>
        <end position="198"/>
    </location>
</feature>
<dbReference type="SUPFAM" id="SSF103473">
    <property type="entry name" value="MFS general substrate transporter"/>
    <property type="match status" value="1"/>
</dbReference>
<evidence type="ECO:0000256" key="1">
    <source>
        <dbReference type="ARBA" id="ARBA00004651"/>
    </source>
</evidence>
<name>A0A2V1DWS8_9PLEO</name>
<dbReference type="STRING" id="97972.A0A2V1DWS8"/>
<feature type="transmembrane region" description="Helical" evidence="8">
    <location>
        <begin position="398"/>
        <end position="421"/>
    </location>
</feature>
<dbReference type="GO" id="GO:0042908">
    <property type="term" value="P:xenobiotic transport"/>
    <property type="evidence" value="ECO:0007669"/>
    <property type="project" value="UniProtKB-ARBA"/>
</dbReference>
<gene>
    <name evidence="10" type="ORF">DM02DRAFT_507948</name>
</gene>
<feature type="transmembrane region" description="Helical" evidence="8">
    <location>
        <begin position="114"/>
        <end position="138"/>
    </location>
</feature>
<evidence type="ECO:0000256" key="4">
    <source>
        <dbReference type="ARBA" id="ARBA00022692"/>
    </source>
</evidence>
<evidence type="ECO:0000256" key="5">
    <source>
        <dbReference type="ARBA" id="ARBA00022989"/>
    </source>
</evidence>
<keyword evidence="5 8" id="KW-1133">Transmembrane helix</keyword>
<evidence type="ECO:0000256" key="2">
    <source>
        <dbReference type="ARBA" id="ARBA00022448"/>
    </source>
</evidence>
<feature type="transmembrane region" description="Helical" evidence="8">
    <location>
        <begin position="243"/>
        <end position="269"/>
    </location>
</feature>
<keyword evidence="3" id="KW-1003">Cell membrane</keyword>
<evidence type="ECO:0000313" key="10">
    <source>
        <dbReference type="EMBL" id="PVI02559.1"/>
    </source>
</evidence>
<feature type="transmembrane region" description="Helical" evidence="8">
    <location>
        <begin position="150"/>
        <end position="170"/>
    </location>
</feature>
<feature type="non-terminal residue" evidence="10">
    <location>
        <position position="1"/>
    </location>
</feature>
<feature type="transmembrane region" description="Helical" evidence="8">
    <location>
        <begin position="60"/>
        <end position="77"/>
    </location>
</feature>
<protein>
    <submittedName>
        <fullName evidence="10">MFS general substrate transporter</fullName>
    </submittedName>
</protein>
<comment type="similarity">
    <text evidence="7">Belongs to the major facilitator superfamily. DHA1 family. Polyamines/proton antiporter (TC 2.A.1.2.16) subfamily.</text>
</comment>
<dbReference type="PANTHER" id="PTHR23502:SF186">
    <property type="entry name" value="MAJOR FACILITATOR SUPERFAMILY (MFS) PROFILE DOMAIN-CONTAINING PROTEIN"/>
    <property type="match status" value="1"/>
</dbReference>
<dbReference type="GO" id="GO:0005886">
    <property type="term" value="C:plasma membrane"/>
    <property type="evidence" value="ECO:0007669"/>
    <property type="project" value="UniProtKB-SubCell"/>
</dbReference>
<dbReference type="EMBL" id="KZ805341">
    <property type="protein sequence ID" value="PVI02559.1"/>
    <property type="molecule type" value="Genomic_DNA"/>
</dbReference>
<dbReference type="PANTHER" id="PTHR23502">
    <property type="entry name" value="MAJOR FACILITATOR SUPERFAMILY"/>
    <property type="match status" value="1"/>
</dbReference>
<feature type="transmembrane region" description="Helical" evidence="8">
    <location>
        <begin position="427"/>
        <end position="446"/>
    </location>
</feature>
<dbReference type="OrthoDB" id="6770063at2759"/>
<evidence type="ECO:0000313" key="11">
    <source>
        <dbReference type="Proteomes" id="UP000244855"/>
    </source>
</evidence>
<dbReference type="InterPro" id="IPR011701">
    <property type="entry name" value="MFS"/>
</dbReference>
<dbReference type="Gene3D" id="1.20.1250.20">
    <property type="entry name" value="MFS general substrate transporter like domains"/>
    <property type="match status" value="1"/>
</dbReference>
<dbReference type="GO" id="GO:0140115">
    <property type="term" value="P:export across plasma membrane"/>
    <property type="evidence" value="ECO:0007669"/>
    <property type="project" value="UniProtKB-ARBA"/>
</dbReference>
<keyword evidence="4 8" id="KW-0812">Transmembrane</keyword>
<evidence type="ECO:0000256" key="7">
    <source>
        <dbReference type="ARBA" id="ARBA00038459"/>
    </source>
</evidence>
<keyword evidence="11" id="KW-1185">Reference proteome</keyword>
<evidence type="ECO:0000256" key="8">
    <source>
        <dbReference type="SAM" id="Phobius"/>
    </source>
</evidence>
<feature type="non-terminal residue" evidence="10">
    <location>
        <position position="454"/>
    </location>
</feature>
<feature type="transmembrane region" description="Helical" evidence="8">
    <location>
        <begin position="361"/>
        <end position="386"/>
    </location>
</feature>
<evidence type="ECO:0000256" key="3">
    <source>
        <dbReference type="ARBA" id="ARBA00022475"/>
    </source>
</evidence>
<dbReference type="AlphaFoldDB" id="A0A2V1DWS8"/>
<feature type="transmembrane region" description="Helical" evidence="8">
    <location>
        <begin position="289"/>
        <end position="309"/>
    </location>
</feature>
<comment type="subcellular location">
    <subcellularLocation>
        <location evidence="1">Cell membrane</location>
        <topology evidence="1">Multi-pass membrane protein</topology>
    </subcellularLocation>
</comment>
<dbReference type="InterPro" id="IPR036259">
    <property type="entry name" value="MFS_trans_sf"/>
</dbReference>
<proteinExistence type="inferred from homology"/>
<dbReference type="GO" id="GO:0022857">
    <property type="term" value="F:transmembrane transporter activity"/>
    <property type="evidence" value="ECO:0007669"/>
    <property type="project" value="InterPro"/>
</dbReference>
<accession>A0A2V1DWS8</accession>
<dbReference type="Proteomes" id="UP000244855">
    <property type="component" value="Unassembled WGS sequence"/>
</dbReference>
<evidence type="ECO:0000256" key="6">
    <source>
        <dbReference type="ARBA" id="ARBA00023136"/>
    </source>
</evidence>
<organism evidence="10 11">
    <name type="scientific">Periconia macrospinosa</name>
    <dbReference type="NCBI Taxonomy" id="97972"/>
    <lineage>
        <taxon>Eukaryota</taxon>
        <taxon>Fungi</taxon>
        <taxon>Dikarya</taxon>
        <taxon>Ascomycota</taxon>
        <taxon>Pezizomycotina</taxon>
        <taxon>Dothideomycetes</taxon>
        <taxon>Pleosporomycetidae</taxon>
        <taxon>Pleosporales</taxon>
        <taxon>Massarineae</taxon>
        <taxon>Periconiaceae</taxon>
        <taxon>Periconia</taxon>
    </lineage>
</organism>